<dbReference type="Proteomes" id="UP000029380">
    <property type="component" value="Unassembled WGS sequence"/>
</dbReference>
<feature type="transmembrane region" description="Helical" evidence="18">
    <location>
        <begin position="121"/>
        <end position="143"/>
    </location>
</feature>
<dbReference type="InterPro" id="IPR050558">
    <property type="entry name" value="PTS_Sugar-Specific_Components"/>
</dbReference>
<dbReference type="PANTHER" id="PTHR30175:SF1">
    <property type="entry name" value="PTS SYSTEM ARBUTIN-, CELLOBIOSE-, AND SALICIN-SPECIFIC EIIBC COMPONENT-RELATED"/>
    <property type="match status" value="1"/>
</dbReference>
<dbReference type="Gene3D" id="3.30.1360.60">
    <property type="entry name" value="Glucose permease domain IIB"/>
    <property type="match status" value="1"/>
</dbReference>
<keyword evidence="2" id="KW-0813">Transport</keyword>
<dbReference type="GO" id="GO:0005886">
    <property type="term" value="C:plasma membrane"/>
    <property type="evidence" value="ECO:0007669"/>
    <property type="project" value="UniProtKB-SubCell"/>
</dbReference>
<dbReference type="GO" id="GO:0016301">
    <property type="term" value="F:kinase activity"/>
    <property type="evidence" value="ECO:0007669"/>
    <property type="project" value="UniProtKB-KW"/>
</dbReference>
<dbReference type="InterPro" id="IPR001127">
    <property type="entry name" value="PTS_EIIA_1_perm"/>
</dbReference>
<dbReference type="PATRIC" id="fig|1302649.3.peg.1175"/>
<dbReference type="PANTHER" id="PTHR30175">
    <property type="entry name" value="PHOSPHOTRANSFERASE SYSTEM TRANSPORT PROTEIN"/>
    <property type="match status" value="1"/>
</dbReference>
<dbReference type="SUPFAM" id="SSF55604">
    <property type="entry name" value="Glucose permease domain IIB"/>
    <property type="match status" value="1"/>
</dbReference>
<keyword evidence="6" id="KW-0598">Phosphotransferase system</keyword>
<evidence type="ECO:0000256" key="8">
    <source>
        <dbReference type="ARBA" id="ARBA00022777"/>
    </source>
</evidence>
<gene>
    <name evidence="22" type="ORF">TMUPMC115_1173</name>
</gene>
<dbReference type="PROSITE" id="PS51098">
    <property type="entry name" value="PTS_EIIB_TYPE_1"/>
    <property type="match status" value="1"/>
</dbReference>
<dbReference type="GO" id="GO:0090589">
    <property type="term" value="F:protein-phosphocysteine-trehalose phosphotransferase system transporter activity"/>
    <property type="evidence" value="ECO:0007669"/>
    <property type="project" value="TreeGrafter"/>
</dbReference>
<dbReference type="PROSITE" id="PS51103">
    <property type="entry name" value="PTS_EIIC_TYPE_1"/>
    <property type="match status" value="1"/>
</dbReference>
<evidence type="ECO:0000256" key="11">
    <source>
        <dbReference type="ARBA" id="ARBA00044053"/>
    </source>
</evidence>
<dbReference type="PROSITE" id="PS51093">
    <property type="entry name" value="PTS_EIIA_TYPE_1"/>
    <property type="match status" value="1"/>
</dbReference>
<feature type="region of interest" description="Disordered" evidence="17">
    <location>
        <begin position="474"/>
        <end position="494"/>
    </location>
</feature>
<dbReference type="Pfam" id="PF00358">
    <property type="entry name" value="PTS_EIIA_1"/>
    <property type="match status" value="1"/>
</dbReference>
<feature type="transmembrane region" description="Helical" evidence="18">
    <location>
        <begin position="403"/>
        <end position="427"/>
    </location>
</feature>
<evidence type="ECO:0000259" key="21">
    <source>
        <dbReference type="PROSITE" id="PS51103"/>
    </source>
</evidence>
<accession>A0A091CDC1</accession>
<comment type="catalytic activity">
    <reaction evidence="13">
        <text>N(pros)-phospho-L-histidyl-[protein](out) + sucrose = sucrose 6(G)-phosphate(in) + L-histidyl-[protein]</text>
        <dbReference type="Rhea" id="RHEA:49236"/>
        <dbReference type="Rhea" id="RHEA-COMP:9745"/>
        <dbReference type="Rhea" id="RHEA-COMP:9746"/>
        <dbReference type="ChEBI" id="CHEBI:17992"/>
        <dbReference type="ChEBI" id="CHEBI:29979"/>
        <dbReference type="ChEBI" id="CHEBI:64837"/>
        <dbReference type="ChEBI" id="CHEBI:91002"/>
        <dbReference type="EC" id="2.7.1.211"/>
    </reaction>
</comment>
<dbReference type="InterPro" id="IPR018113">
    <property type="entry name" value="PTrfase_EIIB_Cys"/>
</dbReference>
<keyword evidence="8" id="KW-0418">Kinase</keyword>
<feature type="transmembrane region" description="Helical" evidence="18">
    <location>
        <begin position="203"/>
        <end position="227"/>
    </location>
</feature>
<evidence type="ECO:0000259" key="19">
    <source>
        <dbReference type="PROSITE" id="PS51093"/>
    </source>
</evidence>
<name>A0A091CDC1_9ENTE</name>
<evidence type="ECO:0000313" key="22">
    <source>
        <dbReference type="EMBL" id="KFN91823.1"/>
    </source>
</evidence>
<dbReference type="SUPFAM" id="SSF51261">
    <property type="entry name" value="Duplicated hybrid motif"/>
    <property type="match status" value="1"/>
</dbReference>
<dbReference type="InterPro" id="IPR003352">
    <property type="entry name" value="PTS_EIIC"/>
</dbReference>
<dbReference type="GO" id="GO:0009401">
    <property type="term" value="P:phosphoenolpyruvate-dependent sugar phosphotransferase system"/>
    <property type="evidence" value="ECO:0007669"/>
    <property type="project" value="UniProtKB-KW"/>
</dbReference>
<keyword evidence="3" id="KW-1003">Cell membrane</keyword>
<feature type="transmembrane region" description="Helical" evidence="18">
    <location>
        <begin position="266"/>
        <end position="287"/>
    </location>
</feature>
<dbReference type="NCBIfam" id="TIGR01995">
    <property type="entry name" value="PTS-II-ABC-beta"/>
    <property type="match status" value="1"/>
</dbReference>
<evidence type="ECO:0000259" key="20">
    <source>
        <dbReference type="PROSITE" id="PS51098"/>
    </source>
</evidence>
<dbReference type="NCBIfam" id="TIGR00830">
    <property type="entry name" value="PTBA"/>
    <property type="match status" value="1"/>
</dbReference>
<evidence type="ECO:0000256" key="1">
    <source>
        <dbReference type="ARBA" id="ARBA00004651"/>
    </source>
</evidence>
<keyword evidence="10 18" id="KW-0472">Membrane</keyword>
<keyword evidence="4" id="KW-0762">Sugar transport</keyword>
<dbReference type="Gene3D" id="2.70.70.10">
    <property type="entry name" value="Glucose Permease (Domain IIA)"/>
    <property type="match status" value="1"/>
</dbReference>
<dbReference type="PROSITE" id="PS00371">
    <property type="entry name" value="PTS_EIIA_TYPE_1_HIS"/>
    <property type="match status" value="1"/>
</dbReference>
<evidence type="ECO:0000256" key="12">
    <source>
        <dbReference type="ARBA" id="ARBA00045139"/>
    </source>
</evidence>
<evidence type="ECO:0000256" key="2">
    <source>
        <dbReference type="ARBA" id="ARBA00022448"/>
    </source>
</evidence>
<dbReference type="GO" id="GO:0022878">
    <property type="term" value="F:protein-N(PI)-phosphohistidine-sucrose phosphotransferase system transporter activity"/>
    <property type="evidence" value="ECO:0007669"/>
    <property type="project" value="RHEA"/>
</dbReference>
<evidence type="ECO:0000313" key="23">
    <source>
        <dbReference type="Proteomes" id="UP000029380"/>
    </source>
</evidence>
<feature type="transmembrane region" description="Helical" evidence="18">
    <location>
        <begin position="345"/>
        <end position="365"/>
    </location>
</feature>
<dbReference type="FunFam" id="2.70.70.10:FF:000001">
    <property type="entry name" value="PTS system glucose-specific IIA component"/>
    <property type="match status" value="1"/>
</dbReference>
<feature type="transmembrane region" description="Helical" evidence="18">
    <location>
        <begin position="233"/>
        <end position="254"/>
    </location>
</feature>
<dbReference type="InterPro" id="IPR013013">
    <property type="entry name" value="PTS_EIIC_1"/>
</dbReference>
<dbReference type="OrthoDB" id="9769191at2"/>
<protein>
    <recommendedName>
        <fullName evidence="14">PTS system sucrose-specific EIIBCA component</fullName>
        <ecNumber evidence="11">2.7.1.211</ecNumber>
    </recommendedName>
    <alternativeName>
        <fullName evidence="15">EIIBCA-Scr</fullName>
    </alternativeName>
</protein>
<dbReference type="PROSITE" id="PS01035">
    <property type="entry name" value="PTS_EIIB_TYPE_1_CYS"/>
    <property type="match status" value="1"/>
</dbReference>
<organism evidence="22 23">
    <name type="scientific">Tetragenococcus muriaticus PMC-11-5</name>
    <dbReference type="NCBI Taxonomy" id="1302649"/>
    <lineage>
        <taxon>Bacteria</taxon>
        <taxon>Bacillati</taxon>
        <taxon>Bacillota</taxon>
        <taxon>Bacilli</taxon>
        <taxon>Lactobacillales</taxon>
        <taxon>Enterococcaceae</taxon>
        <taxon>Tetragenococcus</taxon>
    </lineage>
</organism>
<comment type="subcellular location">
    <subcellularLocation>
        <location evidence="1">Cell membrane</location>
        <topology evidence="1">Multi-pass membrane protein</topology>
    </subcellularLocation>
</comment>
<evidence type="ECO:0000256" key="18">
    <source>
        <dbReference type="SAM" id="Phobius"/>
    </source>
</evidence>
<dbReference type="GO" id="GO:0015771">
    <property type="term" value="P:trehalose transport"/>
    <property type="evidence" value="ECO:0007669"/>
    <property type="project" value="TreeGrafter"/>
</dbReference>
<evidence type="ECO:0000256" key="3">
    <source>
        <dbReference type="ARBA" id="ARBA00022475"/>
    </source>
</evidence>
<evidence type="ECO:0000256" key="4">
    <source>
        <dbReference type="ARBA" id="ARBA00022597"/>
    </source>
</evidence>
<evidence type="ECO:0000256" key="10">
    <source>
        <dbReference type="ARBA" id="ARBA00023136"/>
    </source>
</evidence>
<evidence type="ECO:0000256" key="7">
    <source>
        <dbReference type="ARBA" id="ARBA00022692"/>
    </source>
</evidence>
<dbReference type="RefSeq" id="WP_038026016.1">
    <property type="nucleotide sequence ID" value="NZ_JPVU01000123.1"/>
</dbReference>
<dbReference type="CDD" id="cd00212">
    <property type="entry name" value="PTS_IIB_glc"/>
    <property type="match status" value="1"/>
</dbReference>
<feature type="transmembrane region" description="Helical" evidence="18">
    <location>
        <begin position="447"/>
        <end position="466"/>
    </location>
</feature>
<keyword evidence="5 22" id="KW-0808">Transferase</keyword>
<feature type="domain" description="PTS EIIC type-1" evidence="21">
    <location>
        <begin position="112"/>
        <end position="486"/>
    </location>
</feature>
<dbReference type="InterPro" id="IPR001996">
    <property type="entry name" value="PTS_IIB_1"/>
</dbReference>
<keyword evidence="9 18" id="KW-1133">Transmembrane helix</keyword>
<feature type="transmembrane region" description="Helical" evidence="18">
    <location>
        <begin position="149"/>
        <end position="170"/>
    </location>
</feature>
<dbReference type="EMBL" id="JPVU01000123">
    <property type="protein sequence ID" value="KFN91823.1"/>
    <property type="molecule type" value="Genomic_DNA"/>
</dbReference>
<evidence type="ECO:0000256" key="5">
    <source>
        <dbReference type="ARBA" id="ARBA00022679"/>
    </source>
</evidence>
<dbReference type="EC" id="2.7.1.211" evidence="11"/>
<proteinExistence type="predicted"/>
<dbReference type="InterPro" id="IPR036878">
    <property type="entry name" value="Glu_permease_IIB"/>
</dbReference>
<sequence length="655" mass="70823">MSKDNYDELARDIVDHVGGEENVAGLRHCVTRLRFNLKDENKADTDYLKNREGIVIVMKSAGQYQVVIGEQVAEVYEAIVNQTSIGGDTAASESSDGEDENDDRNVLDRFIDFISGVFQPFLMALAATGMIKGLVALLGTVGVDPESGLYQVLNFAGDGFFQFLPVMVAITAARKLKMNEFTALAITVAFLHPEINNLMTGDVMYTLFSGTAFESPIYSTFIGIPIIMPPNGYYSAIIPILVSVWLGSVVEKWVKNIIPGVVRSFLTPFFTVMIVFVISLIVIGPITTWASTLVGEFFLAVQGFSPLLFGALLAVAWQLLVIFGLHWGIVPIMFILLAEQGYETIGPAMVSSTFGVLGVVIALLIKSNSKKIRDVALPGAISLVFGVSEPTIYGLMLPMKRSFLYALIGNAVGGAYIGTMSVVGYRTGGLGVFSIFNSINPSGDLDMNFWNIIIGFALCTVVGFALQMAFPVPTQEDDESKGSTTNTKNTDKGLASKEELQESAKEVIVASPIQGQLVRMTEVNDEVFSSEALGKGVAVKPEVGEVRAPSNGVISTLFPTGHAVGMTTDEGVEVLIHIGLDTVELEGKYYEVFVEQEQRVNAGDLLVKFDKGGVESENYDTITPIVITNSGDFQTIDITEDTQIEPGDYLLTAIR</sequence>
<feature type="domain" description="PTS EIIB type-1" evidence="20">
    <location>
        <begin position="7"/>
        <end position="89"/>
    </location>
</feature>
<feature type="active site" description="Phosphocysteine intermediate; for EIIB activity" evidence="16">
    <location>
        <position position="29"/>
    </location>
</feature>
<evidence type="ECO:0000256" key="14">
    <source>
        <dbReference type="ARBA" id="ARBA00074554"/>
    </source>
</evidence>
<dbReference type="InterPro" id="IPR011297">
    <property type="entry name" value="PTS_IIABC_b_glu"/>
</dbReference>
<dbReference type="AlphaFoldDB" id="A0A091CDC1"/>
<dbReference type="Pfam" id="PF00367">
    <property type="entry name" value="PTS_EIIB"/>
    <property type="match status" value="1"/>
</dbReference>
<evidence type="ECO:0000256" key="15">
    <source>
        <dbReference type="ARBA" id="ARBA00081008"/>
    </source>
</evidence>
<evidence type="ECO:0000256" key="16">
    <source>
        <dbReference type="PROSITE-ProRule" id="PRU00421"/>
    </source>
</evidence>
<comment type="caution">
    <text evidence="22">The sequence shown here is derived from an EMBL/GenBank/DDBJ whole genome shotgun (WGS) entry which is preliminary data.</text>
</comment>
<evidence type="ECO:0000256" key="13">
    <source>
        <dbReference type="ARBA" id="ARBA00048931"/>
    </source>
</evidence>
<feature type="domain" description="PTS EIIA type-1" evidence="19">
    <location>
        <begin position="525"/>
        <end position="629"/>
    </location>
</feature>
<feature type="transmembrane region" description="Helical" evidence="18">
    <location>
        <begin position="307"/>
        <end position="338"/>
    </location>
</feature>
<evidence type="ECO:0000256" key="17">
    <source>
        <dbReference type="SAM" id="MobiDB-lite"/>
    </source>
</evidence>
<evidence type="ECO:0000256" key="9">
    <source>
        <dbReference type="ARBA" id="ARBA00022989"/>
    </source>
</evidence>
<evidence type="ECO:0000256" key="6">
    <source>
        <dbReference type="ARBA" id="ARBA00022683"/>
    </source>
</evidence>
<comment type="function">
    <text evidence="12">The phosphoenolpyruvate-dependent sugar phosphotransferase system (sugar PTS), a major carbohydrate active transport system, catalyzes the phosphorylation of incoming sugar substrates concomitantly with their translocation across the cell membrane. This system is involved in sucrose transport.</text>
</comment>
<dbReference type="InterPro" id="IPR011055">
    <property type="entry name" value="Dup_hybrid_motif"/>
</dbReference>
<feature type="transmembrane region" description="Helical" evidence="18">
    <location>
        <begin position="377"/>
        <end position="396"/>
    </location>
</feature>
<dbReference type="Pfam" id="PF02378">
    <property type="entry name" value="PTS_EIIC"/>
    <property type="match status" value="1"/>
</dbReference>
<reference evidence="22 23" key="1">
    <citation type="submission" date="2014-08" db="EMBL/GenBank/DDBJ databases">
        <title>Genome sequence of Tetragenococcus muriaticus.</title>
        <authorList>
            <person name="Chuea-nongthon C."/>
            <person name="Rodtong S."/>
            <person name="Yongsawatdigul J."/>
            <person name="Steele J.L."/>
            <person name="Liu X.-y."/>
            <person name="Speers J."/>
            <person name="Glasner J.D."/>
            <person name="Neeno-Eckwall E.C."/>
        </authorList>
    </citation>
    <scope>NUCLEOTIDE SEQUENCE [LARGE SCALE GENOMIC DNA]</scope>
    <source>
        <strain evidence="22 23">PMC-11-5</strain>
    </source>
</reference>
<keyword evidence="7 18" id="KW-0812">Transmembrane</keyword>
<dbReference type="FunFam" id="3.30.1360.60:FF:000001">
    <property type="entry name" value="PTS system glucose-specific IIBC component PtsG"/>
    <property type="match status" value="1"/>
</dbReference>